<feature type="region of interest" description="Disordered" evidence="6">
    <location>
        <begin position="131"/>
        <end position="167"/>
    </location>
</feature>
<comment type="similarity">
    <text evidence="2">Belongs to the TBCC family.</text>
</comment>
<evidence type="ECO:0000256" key="5">
    <source>
        <dbReference type="ARBA" id="ARBA00026055"/>
    </source>
</evidence>
<dbReference type="Proteomes" id="UP001497453">
    <property type="component" value="Chromosome 5"/>
</dbReference>
<evidence type="ECO:0000256" key="3">
    <source>
        <dbReference type="ARBA" id="ARBA00022490"/>
    </source>
</evidence>
<evidence type="ECO:0000256" key="4">
    <source>
        <dbReference type="ARBA" id="ARBA00022990"/>
    </source>
</evidence>
<organism evidence="8 9">
    <name type="scientific">Somion occarium</name>
    <dbReference type="NCBI Taxonomy" id="3059160"/>
    <lineage>
        <taxon>Eukaryota</taxon>
        <taxon>Fungi</taxon>
        <taxon>Dikarya</taxon>
        <taxon>Basidiomycota</taxon>
        <taxon>Agaricomycotina</taxon>
        <taxon>Agaricomycetes</taxon>
        <taxon>Polyporales</taxon>
        <taxon>Cerrenaceae</taxon>
        <taxon>Somion</taxon>
    </lineage>
</organism>
<dbReference type="InterPro" id="IPR017901">
    <property type="entry name" value="C-CAP_CF_C-like"/>
</dbReference>
<accession>A0ABP1DTI4</accession>
<evidence type="ECO:0000313" key="9">
    <source>
        <dbReference type="Proteomes" id="UP001497453"/>
    </source>
</evidence>
<dbReference type="PROSITE" id="PS51329">
    <property type="entry name" value="C_CAP_COFACTOR_C"/>
    <property type="match status" value="1"/>
</dbReference>
<keyword evidence="9" id="KW-1185">Reference proteome</keyword>
<reference evidence="9" key="1">
    <citation type="submission" date="2024-04" db="EMBL/GenBank/DDBJ databases">
        <authorList>
            <person name="Shaw F."/>
            <person name="Minotto A."/>
        </authorList>
    </citation>
    <scope>NUCLEOTIDE SEQUENCE [LARGE SCALE GENOMIC DNA]</scope>
</reference>
<dbReference type="InterPro" id="IPR016098">
    <property type="entry name" value="CAP/MinC_C"/>
</dbReference>
<dbReference type="Pfam" id="PF16752">
    <property type="entry name" value="TBCC_N"/>
    <property type="match status" value="1"/>
</dbReference>
<dbReference type="InterPro" id="IPR031925">
    <property type="entry name" value="TBCC_N"/>
</dbReference>
<dbReference type="PANTHER" id="PTHR15139:SF0">
    <property type="entry name" value="TUBULIN-SPECIFIC CHAPERONE C"/>
    <property type="match status" value="1"/>
</dbReference>
<comment type="subunit">
    <text evidence="5">Supercomplex made of cofactors A to E. Cofactors A and D function by capturing and stabilizing tubulin in a quasi-native conformation. Cofactor E binds to the cofactor D-tubulin complex; interaction with cofactor C then causes the release of tubulin polypeptides that are committed to the native state.</text>
</comment>
<gene>
    <name evidence="8" type="ORF">GFSPODELE1_LOCUS7575</name>
</gene>
<evidence type="ECO:0000256" key="6">
    <source>
        <dbReference type="SAM" id="MobiDB-lite"/>
    </source>
</evidence>
<evidence type="ECO:0000313" key="8">
    <source>
        <dbReference type="EMBL" id="CAL1709929.1"/>
    </source>
</evidence>
<name>A0ABP1DTI4_9APHY</name>
<dbReference type="EMBL" id="OZ037948">
    <property type="protein sequence ID" value="CAL1709929.1"/>
    <property type="molecule type" value="Genomic_DNA"/>
</dbReference>
<evidence type="ECO:0000259" key="7">
    <source>
        <dbReference type="PROSITE" id="PS51329"/>
    </source>
</evidence>
<keyword evidence="3" id="KW-0963">Cytoplasm</keyword>
<sequence>MKVPSLLLNTLIERNVRKQPDTHSAILCFISGFTFWSGLVSYPVRRFLKRRRSLPSIELSSRLDHLKSQGPASLDALNELALEIAKLRKELTDATAYLPSYDQRQYETHLKTFEQSLVELRSSSVSKPKFSFKRKQAAQSGSSSPQPAKGVPQSTSVPPPISAASQSNGRILSNLSNEYLTSSSIPSSTSSGDLTISNLDNCVVNLVSTPNGSPGSNQEPKITALHVRDISNSILLFPPNIDGSAMLHNLSRCIIVLGCHQFRMHSSSHVNVYLAISSNPIIEHCSDITFTGYPFSLFNDSDAEKDILTSNKHLSVQDFSHIRPSQSPNWRILPDSERVPEGGWPHSKDVDLRATLSRLLPT</sequence>
<keyword evidence="4" id="KW-0007">Acetylation</keyword>
<dbReference type="PANTHER" id="PTHR15139">
    <property type="entry name" value="TUBULIN FOLDING COFACTOR C"/>
    <property type="match status" value="1"/>
</dbReference>
<dbReference type="InterPro" id="IPR012945">
    <property type="entry name" value="Tubulin-bd_cofactor_C_dom"/>
</dbReference>
<feature type="domain" description="C-CAP/cofactor C-like" evidence="7">
    <location>
        <begin position="158"/>
        <end position="321"/>
    </location>
</feature>
<comment type="subcellular location">
    <subcellularLocation>
        <location evidence="1">Cytoplasm</location>
    </subcellularLocation>
</comment>
<feature type="compositionally biased region" description="Low complexity" evidence="6">
    <location>
        <begin position="137"/>
        <end position="150"/>
    </location>
</feature>
<dbReference type="InterPro" id="IPR027684">
    <property type="entry name" value="TBCC"/>
</dbReference>
<dbReference type="Gene3D" id="1.20.58.1250">
    <property type="entry name" value="Tubulin Binding Cofactor C, N-terminal domain"/>
    <property type="match status" value="1"/>
</dbReference>
<protein>
    <recommendedName>
        <fullName evidence="7">C-CAP/cofactor C-like domain-containing protein</fullName>
    </recommendedName>
</protein>
<evidence type="ECO:0000256" key="1">
    <source>
        <dbReference type="ARBA" id="ARBA00004496"/>
    </source>
</evidence>
<dbReference type="InterPro" id="IPR038397">
    <property type="entry name" value="TBCC_N_sf"/>
</dbReference>
<evidence type="ECO:0000256" key="2">
    <source>
        <dbReference type="ARBA" id="ARBA00008848"/>
    </source>
</evidence>
<proteinExistence type="inferred from homology"/>
<dbReference type="Gene3D" id="2.160.20.70">
    <property type="match status" value="1"/>
</dbReference>
<dbReference type="Pfam" id="PF07986">
    <property type="entry name" value="TBCC"/>
    <property type="match status" value="1"/>
</dbReference>